<comment type="caution">
    <text evidence="1">The sequence shown here is derived from an EMBL/GenBank/DDBJ whole genome shotgun (WGS) entry which is preliminary data.</text>
</comment>
<sequence>MAIITVTKQQATTPATCGMCGAPRPAFTGFWSCPTCKQQHSVAGVRPADPTPHVAPKGQA</sequence>
<gene>
    <name evidence="1" type="ORF">DC3_42750</name>
</gene>
<protein>
    <submittedName>
        <fullName evidence="1">Uncharacterized protein</fullName>
    </submittedName>
</protein>
<name>A0A511N739_DEIC1</name>
<reference evidence="1 2" key="1">
    <citation type="submission" date="2019-07" db="EMBL/GenBank/DDBJ databases">
        <title>Whole genome shotgun sequence of Deinococcus cellulosilyticus NBRC 106333.</title>
        <authorList>
            <person name="Hosoyama A."/>
            <person name="Uohara A."/>
            <person name="Ohji S."/>
            <person name="Ichikawa N."/>
        </authorList>
    </citation>
    <scope>NUCLEOTIDE SEQUENCE [LARGE SCALE GENOMIC DNA]</scope>
    <source>
        <strain evidence="1 2">NBRC 106333</strain>
    </source>
</reference>
<dbReference type="AlphaFoldDB" id="A0A511N739"/>
<accession>A0A511N739</accession>
<dbReference type="Proteomes" id="UP000321306">
    <property type="component" value="Unassembled WGS sequence"/>
</dbReference>
<proteinExistence type="predicted"/>
<organism evidence="1 2">
    <name type="scientific">Deinococcus cellulosilyticus (strain DSM 18568 / NBRC 106333 / KACC 11606 / 5516J-15)</name>
    <dbReference type="NCBI Taxonomy" id="1223518"/>
    <lineage>
        <taxon>Bacteria</taxon>
        <taxon>Thermotogati</taxon>
        <taxon>Deinococcota</taxon>
        <taxon>Deinococci</taxon>
        <taxon>Deinococcales</taxon>
        <taxon>Deinococcaceae</taxon>
        <taxon>Deinococcus</taxon>
    </lineage>
</organism>
<dbReference type="EMBL" id="BJXB01000023">
    <property type="protein sequence ID" value="GEM48640.1"/>
    <property type="molecule type" value="Genomic_DNA"/>
</dbReference>
<evidence type="ECO:0000313" key="1">
    <source>
        <dbReference type="EMBL" id="GEM48640.1"/>
    </source>
</evidence>
<evidence type="ECO:0000313" key="2">
    <source>
        <dbReference type="Proteomes" id="UP000321306"/>
    </source>
</evidence>
<keyword evidence="2" id="KW-1185">Reference proteome</keyword>